<dbReference type="PANTHER" id="PTHR33070">
    <property type="entry name" value="OS06G0725500 PROTEIN"/>
    <property type="match status" value="1"/>
</dbReference>
<name>A0A834ZK58_TETSI</name>
<reference evidence="1 2" key="1">
    <citation type="submission" date="2020-04" db="EMBL/GenBank/DDBJ databases">
        <title>Plant Genome Project.</title>
        <authorList>
            <person name="Zhang R.-G."/>
        </authorList>
    </citation>
    <scope>NUCLEOTIDE SEQUENCE [LARGE SCALE GENOMIC DNA]</scope>
    <source>
        <strain evidence="1">YNK0</strain>
        <tissue evidence="1">Leaf</tissue>
    </source>
</reference>
<accession>A0A834ZK58</accession>
<dbReference type="InterPro" id="IPR004320">
    <property type="entry name" value="BPS1_pln"/>
</dbReference>
<evidence type="ECO:0008006" key="3">
    <source>
        <dbReference type="Google" id="ProtNLM"/>
    </source>
</evidence>
<dbReference type="GO" id="GO:0048367">
    <property type="term" value="P:shoot system development"/>
    <property type="evidence" value="ECO:0007669"/>
    <property type="project" value="InterPro"/>
</dbReference>
<sequence>MAASPLNPKLPYHVRSISLPSRSHPLTLRLEEQLYRVRASEATISSSSSSICRNLGGLKELYDSVDDLLQLPLTQQALVPDRHEKLIDEVLDGSLMLLDVCGITRDVLQQMKESVQDLQSSLRRKRCAEFGLENDVGAYMVCRRKVKKTIRKCLGNLKRTQNKRAFSSLLDKDSGLVAVISVLREVEIITLTRFEFLLSFVSGTMAQSKQSGWSLVSKLMHTKRVACDKEQVDICEMEKVDVALCSLVGHKSHKGTEVFKIQNVQKRLEALELSINGLEDGIESIFRHLIKTRVSLLNILNH</sequence>
<gene>
    <name evidence="1" type="ORF">HHK36_008779</name>
</gene>
<protein>
    <recommendedName>
        <fullName evidence="3">DUF241 domain protein</fullName>
    </recommendedName>
</protein>
<dbReference type="GO" id="GO:0048364">
    <property type="term" value="P:root development"/>
    <property type="evidence" value="ECO:0007669"/>
    <property type="project" value="InterPro"/>
</dbReference>
<organism evidence="1 2">
    <name type="scientific">Tetracentron sinense</name>
    <name type="common">Spur-leaf</name>
    <dbReference type="NCBI Taxonomy" id="13715"/>
    <lineage>
        <taxon>Eukaryota</taxon>
        <taxon>Viridiplantae</taxon>
        <taxon>Streptophyta</taxon>
        <taxon>Embryophyta</taxon>
        <taxon>Tracheophyta</taxon>
        <taxon>Spermatophyta</taxon>
        <taxon>Magnoliopsida</taxon>
        <taxon>Trochodendrales</taxon>
        <taxon>Trochodendraceae</taxon>
        <taxon>Tetracentron</taxon>
    </lineage>
</organism>
<dbReference type="EMBL" id="JABCRI010000005">
    <property type="protein sequence ID" value="KAF8406688.1"/>
    <property type="molecule type" value="Genomic_DNA"/>
</dbReference>
<dbReference type="OMA" id="HECADKL"/>
<dbReference type="PANTHER" id="PTHR33070:SF115">
    <property type="entry name" value="T23E18.15"/>
    <property type="match status" value="1"/>
</dbReference>
<dbReference type="AlphaFoldDB" id="A0A834ZK58"/>
<dbReference type="OrthoDB" id="1701699at2759"/>
<dbReference type="Proteomes" id="UP000655225">
    <property type="component" value="Unassembled WGS sequence"/>
</dbReference>
<evidence type="ECO:0000313" key="2">
    <source>
        <dbReference type="Proteomes" id="UP000655225"/>
    </source>
</evidence>
<evidence type="ECO:0000313" key="1">
    <source>
        <dbReference type="EMBL" id="KAF8406688.1"/>
    </source>
</evidence>
<comment type="caution">
    <text evidence="1">The sequence shown here is derived from an EMBL/GenBank/DDBJ whole genome shotgun (WGS) entry which is preliminary data.</text>
</comment>
<dbReference type="Pfam" id="PF03087">
    <property type="entry name" value="BPS1"/>
    <property type="match status" value="1"/>
</dbReference>
<keyword evidence="2" id="KW-1185">Reference proteome</keyword>
<proteinExistence type="predicted"/>